<dbReference type="PANTHER" id="PTHR43047:SF64">
    <property type="entry name" value="HISTIDINE KINASE CONTAINING CHEY-HOMOLOGOUS RECEIVER DOMAIN AND PAS DOMAIN-RELATED"/>
    <property type="match status" value="1"/>
</dbReference>
<evidence type="ECO:0000256" key="6">
    <source>
        <dbReference type="PROSITE-ProRule" id="PRU00169"/>
    </source>
</evidence>
<gene>
    <name evidence="10" type="ORF">ABS767_09115</name>
</gene>
<protein>
    <recommendedName>
        <fullName evidence="2">histidine kinase</fullName>
        <ecNumber evidence="2">2.7.13.3</ecNumber>
    </recommendedName>
</protein>
<dbReference type="PROSITE" id="PS50109">
    <property type="entry name" value="HIS_KIN"/>
    <property type="match status" value="1"/>
</dbReference>
<dbReference type="SUPFAM" id="SSF47384">
    <property type="entry name" value="Homodimeric domain of signal transducing histidine kinase"/>
    <property type="match status" value="1"/>
</dbReference>
<dbReference type="InterPro" id="IPR003661">
    <property type="entry name" value="HisK_dim/P_dom"/>
</dbReference>
<evidence type="ECO:0000259" key="9">
    <source>
        <dbReference type="PROSITE" id="PS50110"/>
    </source>
</evidence>
<dbReference type="Pfam" id="PF02518">
    <property type="entry name" value="HATPase_c"/>
    <property type="match status" value="1"/>
</dbReference>
<sequence>MAEGSGELRLASVPSESRARADDSDVVPDTIGGLLSRLRFEAAVLALLLFTFAAIQFQALFTTKELVITPHNRSLYAPYSYGDQTSGGRSTATIDPVRALKWSCDLRPGYAYPFCGYGILFDQSAQRRGIDFSDFQQVTIKFRYTGPGDKMQIALINNPLDASEAGANKPNQLQFPVRQGAQTVMLNLSDLAVADWWVAEQKSKKELAAPRIDNVTALEIQPGAAAELGHHEYALDSITLVGKQISQAQYYLLLLGVWVLLIGAFLIHRFVKIRKGFERRHQRQVRERQQLVVAKTVAESASAAKSAFLANMSHELRTPLNAILGYAQLLEREQLTERQAGAARTIHQSGVHLLTLITDILDLSKIEAGRLDLQQSRFDLEGCICGVADMMRIRAEEKGLAFVCALGDDLPTNAVGDEKRLRQVLINLLGNAIKFTETGQISLAASKCRTHTGGAGLRIEVRDTGTGMNPEHLSRIFDAFEQVGSAENRASGTGLGLGISRQIVELMGGRIEVESAQGQGSRFWFEIPLEIVSALPPPERCARPAVTGYAGTRRRLLVIDDDEANRTLLLSTLGDLGFNTDSAGDGRSGVEAVLLEPPDMVLTGLKMPVMDGFEAMRQLRARRELEALPIIAYSADATSENAARARHAGADAFIASPIEIAELTMALKELLDLRWTAGATLDAPQEPQRAAAPIPPLAQLEKLHELAKRGNMRAIREFVNDLADANSEYRPYAEEVNGLAAAYRSPAILDLVSQHISKRKAA</sequence>
<evidence type="ECO:0000313" key="11">
    <source>
        <dbReference type="Proteomes" id="UP001629244"/>
    </source>
</evidence>
<keyword evidence="10" id="KW-0547">Nucleotide-binding</keyword>
<evidence type="ECO:0000259" key="8">
    <source>
        <dbReference type="PROSITE" id="PS50109"/>
    </source>
</evidence>
<dbReference type="Gene3D" id="1.10.287.130">
    <property type="match status" value="1"/>
</dbReference>
<dbReference type="CDD" id="cd16922">
    <property type="entry name" value="HATPase_EvgS-ArcB-TorS-like"/>
    <property type="match status" value="1"/>
</dbReference>
<proteinExistence type="predicted"/>
<keyword evidence="5" id="KW-0418">Kinase</keyword>
<dbReference type="Gene3D" id="3.40.50.2300">
    <property type="match status" value="1"/>
</dbReference>
<evidence type="ECO:0000256" key="3">
    <source>
        <dbReference type="ARBA" id="ARBA00022553"/>
    </source>
</evidence>
<dbReference type="InterPro" id="IPR003594">
    <property type="entry name" value="HATPase_dom"/>
</dbReference>
<evidence type="ECO:0000256" key="2">
    <source>
        <dbReference type="ARBA" id="ARBA00012438"/>
    </source>
</evidence>
<dbReference type="CDD" id="cd17546">
    <property type="entry name" value="REC_hyHK_CKI1_RcsC-like"/>
    <property type="match status" value="1"/>
</dbReference>
<comment type="caution">
    <text evidence="10">The sequence shown here is derived from an EMBL/GenBank/DDBJ whole genome shotgun (WGS) entry which is preliminary data.</text>
</comment>
<dbReference type="PANTHER" id="PTHR43047">
    <property type="entry name" value="TWO-COMPONENT HISTIDINE PROTEIN KINASE"/>
    <property type="match status" value="1"/>
</dbReference>
<dbReference type="Pfam" id="PF00072">
    <property type="entry name" value="Response_reg"/>
    <property type="match status" value="1"/>
</dbReference>
<dbReference type="InterPro" id="IPR036097">
    <property type="entry name" value="HisK_dim/P_sf"/>
</dbReference>
<dbReference type="InterPro" id="IPR036890">
    <property type="entry name" value="HATPase_C_sf"/>
</dbReference>
<comment type="caution">
    <text evidence="6">Lacks conserved residue(s) required for the propagation of feature annotation.</text>
</comment>
<keyword evidence="10" id="KW-0067">ATP-binding</keyword>
<dbReference type="InterPro" id="IPR004358">
    <property type="entry name" value="Sig_transdc_His_kin-like_C"/>
</dbReference>
<dbReference type="InterPro" id="IPR001789">
    <property type="entry name" value="Sig_transdc_resp-reg_receiver"/>
</dbReference>
<dbReference type="SUPFAM" id="SSF52172">
    <property type="entry name" value="CheY-like"/>
    <property type="match status" value="1"/>
</dbReference>
<organism evidence="10 11">
    <name type="scientific">Sphingomonas plantiphila</name>
    <dbReference type="NCBI Taxonomy" id="3163295"/>
    <lineage>
        <taxon>Bacteria</taxon>
        <taxon>Pseudomonadati</taxon>
        <taxon>Pseudomonadota</taxon>
        <taxon>Alphaproteobacteria</taxon>
        <taxon>Sphingomonadales</taxon>
        <taxon>Sphingomonadaceae</taxon>
        <taxon>Sphingomonas</taxon>
    </lineage>
</organism>
<dbReference type="InterPro" id="IPR005467">
    <property type="entry name" value="His_kinase_dom"/>
</dbReference>
<dbReference type="EC" id="2.7.13.3" evidence="2"/>
<feature type="domain" description="Response regulatory" evidence="9">
    <location>
        <begin position="555"/>
        <end position="671"/>
    </location>
</feature>
<dbReference type="CDD" id="cd00082">
    <property type="entry name" value="HisKA"/>
    <property type="match status" value="1"/>
</dbReference>
<accession>A0ABW8YMJ2</accession>
<name>A0ABW8YMJ2_9SPHN</name>
<evidence type="ECO:0000256" key="5">
    <source>
        <dbReference type="ARBA" id="ARBA00022777"/>
    </source>
</evidence>
<dbReference type="PRINTS" id="PR00344">
    <property type="entry name" value="BCTRLSENSOR"/>
</dbReference>
<evidence type="ECO:0000256" key="4">
    <source>
        <dbReference type="ARBA" id="ARBA00022679"/>
    </source>
</evidence>
<feature type="transmembrane region" description="Helical" evidence="7">
    <location>
        <begin position="42"/>
        <end position="61"/>
    </location>
</feature>
<keyword evidence="7" id="KW-0812">Transmembrane</keyword>
<evidence type="ECO:0000256" key="1">
    <source>
        <dbReference type="ARBA" id="ARBA00000085"/>
    </source>
</evidence>
<dbReference type="GO" id="GO:0005524">
    <property type="term" value="F:ATP binding"/>
    <property type="evidence" value="ECO:0007669"/>
    <property type="project" value="UniProtKB-KW"/>
</dbReference>
<dbReference type="RefSeq" id="WP_408078037.1">
    <property type="nucleotide sequence ID" value="NZ_JBELQC010000001.1"/>
</dbReference>
<dbReference type="Gene3D" id="3.30.565.10">
    <property type="entry name" value="Histidine kinase-like ATPase, C-terminal domain"/>
    <property type="match status" value="1"/>
</dbReference>
<feature type="domain" description="Histidine kinase" evidence="8">
    <location>
        <begin position="311"/>
        <end position="531"/>
    </location>
</feature>
<reference evidence="10 11" key="1">
    <citation type="submission" date="2024-06" db="EMBL/GenBank/DDBJ databases">
        <authorList>
            <person name="Kaempfer P."/>
            <person name="Viver T."/>
        </authorList>
    </citation>
    <scope>NUCLEOTIDE SEQUENCE [LARGE SCALE GENOMIC DNA]</scope>
    <source>
        <strain evidence="10 11">ST-64</strain>
    </source>
</reference>
<keyword evidence="3" id="KW-0597">Phosphoprotein</keyword>
<keyword evidence="7" id="KW-0472">Membrane</keyword>
<dbReference type="SUPFAM" id="SSF55874">
    <property type="entry name" value="ATPase domain of HSP90 chaperone/DNA topoisomerase II/histidine kinase"/>
    <property type="match status" value="1"/>
</dbReference>
<comment type="catalytic activity">
    <reaction evidence="1">
        <text>ATP + protein L-histidine = ADP + protein N-phospho-L-histidine.</text>
        <dbReference type="EC" id="2.7.13.3"/>
    </reaction>
</comment>
<dbReference type="EMBL" id="JBELQC010000001">
    <property type="protein sequence ID" value="MFL9841120.1"/>
    <property type="molecule type" value="Genomic_DNA"/>
</dbReference>
<keyword evidence="7" id="KW-1133">Transmembrane helix</keyword>
<dbReference type="SMART" id="SM00448">
    <property type="entry name" value="REC"/>
    <property type="match status" value="1"/>
</dbReference>
<feature type="transmembrane region" description="Helical" evidence="7">
    <location>
        <begin position="250"/>
        <end position="271"/>
    </location>
</feature>
<dbReference type="PROSITE" id="PS50110">
    <property type="entry name" value="RESPONSE_REGULATORY"/>
    <property type="match status" value="1"/>
</dbReference>
<dbReference type="SMART" id="SM00388">
    <property type="entry name" value="HisKA"/>
    <property type="match status" value="1"/>
</dbReference>
<keyword evidence="4" id="KW-0808">Transferase</keyword>
<keyword evidence="11" id="KW-1185">Reference proteome</keyword>
<evidence type="ECO:0000256" key="7">
    <source>
        <dbReference type="SAM" id="Phobius"/>
    </source>
</evidence>
<evidence type="ECO:0000313" key="10">
    <source>
        <dbReference type="EMBL" id="MFL9841120.1"/>
    </source>
</evidence>
<dbReference type="Proteomes" id="UP001629244">
    <property type="component" value="Unassembled WGS sequence"/>
</dbReference>
<dbReference type="SMART" id="SM00387">
    <property type="entry name" value="HATPase_c"/>
    <property type="match status" value="1"/>
</dbReference>
<dbReference type="Pfam" id="PF00512">
    <property type="entry name" value="HisKA"/>
    <property type="match status" value="1"/>
</dbReference>
<dbReference type="InterPro" id="IPR011006">
    <property type="entry name" value="CheY-like_superfamily"/>
</dbReference>